<evidence type="ECO:0000313" key="2">
    <source>
        <dbReference type="EMBL" id="KHO65765.1"/>
    </source>
</evidence>
<organism evidence="2 4">
    <name type="scientific">Pseudomonas flexibilis</name>
    <dbReference type="NCBI Taxonomy" id="706570"/>
    <lineage>
        <taxon>Bacteria</taxon>
        <taxon>Pseudomonadati</taxon>
        <taxon>Pseudomonadota</taxon>
        <taxon>Gammaproteobacteria</taxon>
        <taxon>Pseudomonadales</taxon>
        <taxon>Pseudomonadaceae</taxon>
        <taxon>Pseudomonas</taxon>
    </lineage>
</organism>
<accession>A0A0B3BT04</accession>
<dbReference type="RefSeq" id="WP_027589150.1">
    <property type="nucleotide sequence ID" value="NZ_FMUP01000001.1"/>
</dbReference>
<dbReference type="STRING" id="706570.PT85_06905"/>
<gene>
    <name evidence="2" type="ORF">PT85_06905</name>
    <name evidence="3" type="ORF">SAMN05421672_12613</name>
</gene>
<dbReference type="OrthoDB" id="9812295at2"/>
<protein>
    <recommendedName>
        <fullName evidence="1">SnoaL-like domain-containing protein</fullName>
    </recommendedName>
</protein>
<reference evidence="3 5" key="2">
    <citation type="submission" date="2017-01" db="EMBL/GenBank/DDBJ databases">
        <authorList>
            <person name="Mah S.A."/>
            <person name="Swanson W.J."/>
            <person name="Moy G.W."/>
            <person name="Vacquier V.D."/>
        </authorList>
    </citation>
    <scope>NUCLEOTIDE SEQUENCE [LARGE SCALE GENOMIC DNA]</scope>
    <source>
        <strain evidence="3 5">ATCC 29606</strain>
    </source>
</reference>
<evidence type="ECO:0000259" key="1">
    <source>
        <dbReference type="Pfam" id="PF13474"/>
    </source>
</evidence>
<feature type="domain" description="SnoaL-like" evidence="1">
    <location>
        <begin position="8"/>
        <end position="129"/>
    </location>
</feature>
<name>A0A0B3BT04_9PSED</name>
<reference evidence="2 4" key="1">
    <citation type="submission" date="2014-11" db="EMBL/GenBank/DDBJ databases">
        <title>Genome sequence of Pseudomonas tuomuerensis JCM 14085.</title>
        <authorList>
            <person name="Shin S.-K."/>
            <person name="Yi H."/>
        </authorList>
    </citation>
    <scope>NUCLEOTIDE SEQUENCE [LARGE SCALE GENOMIC DNA]</scope>
    <source>
        <strain evidence="2 4">JCM 14085</strain>
    </source>
</reference>
<evidence type="ECO:0000313" key="5">
    <source>
        <dbReference type="Proteomes" id="UP000186079"/>
    </source>
</evidence>
<accession>A0A0B2D4Q1</accession>
<dbReference type="EMBL" id="JTAK01000002">
    <property type="protein sequence ID" value="KHO65765.1"/>
    <property type="molecule type" value="Genomic_DNA"/>
</dbReference>
<keyword evidence="4" id="KW-1185">Reference proteome</keyword>
<dbReference type="InterPro" id="IPR011944">
    <property type="entry name" value="Steroid_delta5-4_isomerase"/>
</dbReference>
<dbReference type="Pfam" id="PF13474">
    <property type="entry name" value="SnoaL_3"/>
    <property type="match status" value="1"/>
</dbReference>
<dbReference type="AlphaFoldDB" id="A0A0B3BT04"/>
<dbReference type="InterPro" id="IPR032710">
    <property type="entry name" value="NTF2-like_dom_sf"/>
</dbReference>
<evidence type="ECO:0000313" key="3">
    <source>
        <dbReference type="EMBL" id="SIR46100.1"/>
    </source>
</evidence>
<dbReference type="Gene3D" id="3.10.450.50">
    <property type="match status" value="1"/>
</dbReference>
<dbReference type="NCBIfam" id="TIGR02246">
    <property type="entry name" value="SgcJ/EcaC family oxidoreductase"/>
    <property type="match status" value="1"/>
</dbReference>
<dbReference type="Proteomes" id="UP000030980">
    <property type="component" value="Unassembled WGS sequence"/>
</dbReference>
<dbReference type="PATRIC" id="fig|706570.3.peg.3351"/>
<dbReference type="EMBL" id="FTMC01000026">
    <property type="protein sequence ID" value="SIR46100.1"/>
    <property type="molecule type" value="Genomic_DNA"/>
</dbReference>
<dbReference type="Proteomes" id="UP000186079">
    <property type="component" value="Unassembled WGS sequence"/>
</dbReference>
<evidence type="ECO:0000313" key="4">
    <source>
        <dbReference type="Proteomes" id="UP000030980"/>
    </source>
</evidence>
<dbReference type="SUPFAM" id="SSF54427">
    <property type="entry name" value="NTF2-like"/>
    <property type="match status" value="1"/>
</dbReference>
<proteinExistence type="predicted"/>
<dbReference type="InterPro" id="IPR037401">
    <property type="entry name" value="SnoaL-like"/>
</dbReference>
<sequence length="143" mass="16457">MTAEHSEIRALIERWVSSVRRRDLEGITATYAPDVVAFDAIGPLRFTGRASYREHWQRCQEQVRGEPLLEMNDLRIEQDGALACAYGLCHCGCANEKGEMESAWMRFTQVLRRIDGQWLIVHEHWSAPFDPQSGQAHFDLQPE</sequence>